<dbReference type="GO" id="GO:0005773">
    <property type="term" value="C:vacuole"/>
    <property type="evidence" value="ECO:0007669"/>
    <property type="project" value="GOC"/>
</dbReference>
<feature type="transmembrane region" description="Helical" evidence="11">
    <location>
        <begin position="587"/>
        <end position="609"/>
    </location>
</feature>
<dbReference type="InterPro" id="IPR011701">
    <property type="entry name" value="MFS"/>
</dbReference>
<dbReference type="OMA" id="CVEWNSI"/>
<dbReference type="GO" id="GO:0022857">
    <property type="term" value="F:transmembrane transporter activity"/>
    <property type="evidence" value="ECO:0007669"/>
    <property type="project" value="InterPro"/>
</dbReference>
<dbReference type="SUPFAM" id="SSF56112">
    <property type="entry name" value="Protein kinase-like (PK-like)"/>
    <property type="match status" value="1"/>
</dbReference>
<keyword evidence="11" id="KW-0472">Membrane</keyword>
<proteinExistence type="predicted"/>
<dbReference type="InterPro" id="IPR008271">
    <property type="entry name" value="Ser/Thr_kinase_AS"/>
</dbReference>
<feature type="transmembrane region" description="Helical" evidence="11">
    <location>
        <begin position="714"/>
        <end position="734"/>
    </location>
</feature>
<dbReference type="InterPro" id="IPR036259">
    <property type="entry name" value="MFS_trans_sf"/>
</dbReference>
<feature type="transmembrane region" description="Helical" evidence="11">
    <location>
        <begin position="616"/>
        <end position="636"/>
    </location>
</feature>
<feature type="region of interest" description="Disordered" evidence="10">
    <location>
        <begin position="342"/>
        <end position="363"/>
    </location>
</feature>
<dbReference type="GO" id="GO:0004674">
    <property type="term" value="F:protein serine/threonine kinase activity"/>
    <property type="evidence" value="ECO:0007669"/>
    <property type="project" value="UniProtKB-KW"/>
</dbReference>
<feature type="region of interest" description="Disordered" evidence="10">
    <location>
        <begin position="163"/>
        <end position="205"/>
    </location>
</feature>
<dbReference type="Gene3D" id="1.10.510.10">
    <property type="entry name" value="Transferase(Phosphotransferase) domain 1"/>
    <property type="match status" value="2"/>
</dbReference>
<dbReference type="InterPro" id="IPR000719">
    <property type="entry name" value="Prot_kinase_dom"/>
</dbReference>
<feature type="transmembrane region" description="Helical" evidence="11">
    <location>
        <begin position="780"/>
        <end position="808"/>
    </location>
</feature>
<feature type="compositionally biased region" description="Acidic residues" evidence="10">
    <location>
        <begin position="196"/>
        <end position="205"/>
    </location>
</feature>
<dbReference type="PANTHER" id="PTHR45998">
    <property type="entry name" value="SERINE/THREONINE-PROTEIN KINASE 16"/>
    <property type="match status" value="1"/>
</dbReference>
<evidence type="ECO:0000313" key="14">
    <source>
        <dbReference type="Proteomes" id="UP000184304"/>
    </source>
</evidence>
<evidence type="ECO:0000256" key="5">
    <source>
        <dbReference type="ARBA" id="ARBA00022741"/>
    </source>
</evidence>
<feature type="compositionally biased region" description="Polar residues" evidence="10">
    <location>
        <begin position="652"/>
        <end position="661"/>
    </location>
</feature>
<feature type="compositionally biased region" description="Basic and acidic residues" evidence="10">
    <location>
        <begin position="662"/>
        <end position="671"/>
    </location>
</feature>
<feature type="compositionally biased region" description="Basic and acidic residues" evidence="10">
    <location>
        <begin position="353"/>
        <end position="362"/>
    </location>
</feature>
<dbReference type="AlphaFoldDB" id="A0A1L9N4J8"/>
<dbReference type="SMART" id="SM00220">
    <property type="entry name" value="S_TKc"/>
    <property type="match status" value="1"/>
</dbReference>
<comment type="catalytic activity">
    <reaction evidence="9">
        <text>L-seryl-[protein] + ATP = O-phospho-L-seryl-[protein] + ADP + H(+)</text>
        <dbReference type="Rhea" id="RHEA:17989"/>
        <dbReference type="Rhea" id="RHEA-COMP:9863"/>
        <dbReference type="Rhea" id="RHEA-COMP:11604"/>
        <dbReference type="ChEBI" id="CHEBI:15378"/>
        <dbReference type="ChEBI" id="CHEBI:29999"/>
        <dbReference type="ChEBI" id="CHEBI:30616"/>
        <dbReference type="ChEBI" id="CHEBI:83421"/>
        <dbReference type="ChEBI" id="CHEBI:456216"/>
        <dbReference type="EC" id="2.7.11.1"/>
    </reaction>
</comment>
<protein>
    <recommendedName>
        <fullName evidence="2">non-specific serine/threonine protein kinase</fullName>
        <ecNumber evidence="2">2.7.11.1</ecNumber>
    </recommendedName>
</protein>
<dbReference type="GO" id="GO:0032889">
    <property type="term" value="P:regulation of vacuole fusion, non-autophagic"/>
    <property type="evidence" value="ECO:0007669"/>
    <property type="project" value="TreeGrafter"/>
</dbReference>
<keyword evidence="4" id="KW-0808">Transferase</keyword>
<keyword evidence="7" id="KW-0067">ATP-binding</keyword>
<feature type="transmembrane region" description="Helical" evidence="11">
    <location>
        <begin position="850"/>
        <end position="871"/>
    </location>
</feature>
<sequence>MAQYFFDLLYNFTDCMCCFPSTPQLKINNRSFKLLRLLDKSTSELFALKKIRCPFGQESVSQALKEVEAYNLFTTQNNIIHSIDHCVSTESGSKFRADGGDAGSKTVYILLPYYQRGNLQDAINANLVNHSRFPEKRLMVLMLGVANALRAMHLYRVKSGTGPTRKAKAVRREGAEADADTAMRMPKPKRRTSQNVDEEEENEPLMDDEVTISQEGVQDGDLRPYAHRDIKPGNIMIADDGRTPILMDLGSLAPSPIAITSRSLALAVQDTAAEHSTMPYRAPELFDVKTGSIIDTKVDIWSLGCTLYACLVGKSPFEARSEETGGSLSMCVLGGDWRFPDEKSSATKGKGKAGGDDSRKDNTMQISAPVKDVVRKCLQVEPADRPDIDELIQILKDVIKDLPEEDDIASLDQTAIPGTVTLVDLEHVLATRHADRGDSDIVLIPEPSNDPDDPLNWAPWRKTLSTICLSDATGVSVDTLNEGTGYMFLFAGWGLLFWQPLALQYGKRLTYILSLVGILVWHFDVGVRSHIRRLVYVDTDYDSPYIHTNGQWIARSILSGFFTAPIEALPEITVTDVYFTHERGTYMALYAFFLAGSNYFAPVICGFIAQYQGWQWVFYWPSIFCAFSIVFLFFFMEETNYVREKPSVAEVTSTEASSRTSEQGEKEKRPADVAQQSDTECGVIYPKKTYLQKLSLIGPRLPRNNMFRRFYHTLYYLSWPVVFYAGSLFTGRFSDWLTVRLARRNNGVMEAEQRLWPFAICLLLVPGSLLLWGVGAAHEVHWFGLIVAMCLLALANTCGITLSVNYLVDSYRELSGDAMASVILVRNTMSFAMGYGITPWVNHLGYQNCFISAAFVGMACAAVFLVMIKWGKSFRMHSREKYWRIVEENWARGMGH</sequence>
<evidence type="ECO:0000256" key="3">
    <source>
        <dbReference type="ARBA" id="ARBA00022527"/>
    </source>
</evidence>
<feature type="region of interest" description="Disordered" evidence="10">
    <location>
        <begin position="652"/>
        <end position="675"/>
    </location>
</feature>
<evidence type="ECO:0000256" key="10">
    <source>
        <dbReference type="SAM" id="MobiDB-lite"/>
    </source>
</evidence>
<evidence type="ECO:0000256" key="7">
    <source>
        <dbReference type="ARBA" id="ARBA00022840"/>
    </source>
</evidence>
<evidence type="ECO:0000256" key="11">
    <source>
        <dbReference type="SAM" id="Phobius"/>
    </source>
</evidence>
<dbReference type="InterPro" id="IPR011009">
    <property type="entry name" value="Kinase-like_dom_sf"/>
</dbReference>
<reference evidence="14" key="1">
    <citation type="journal article" date="2017" name="Genome Biol.">
        <title>Comparative genomics reveals high biological diversity and specific adaptations in the industrially and medically important fungal genus Aspergillus.</title>
        <authorList>
            <person name="de Vries R.P."/>
            <person name="Riley R."/>
            <person name="Wiebenga A."/>
            <person name="Aguilar-Osorio G."/>
            <person name="Amillis S."/>
            <person name="Uchima C.A."/>
            <person name="Anderluh G."/>
            <person name="Asadollahi M."/>
            <person name="Askin M."/>
            <person name="Barry K."/>
            <person name="Battaglia E."/>
            <person name="Bayram O."/>
            <person name="Benocci T."/>
            <person name="Braus-Stromeyer S.A."/>
            <person name="Caldana C."/>
            <person name="Canovas D."/>
            <person name="Cerqueira G.C."/>
            <person name="Chen F."/>
            <person name="Chen W."/>
            <person name="Choi C."/>
            <person name="Clum A."/>
            <person name="Dos Santos R.A."/>
            <person name="Damasio A.R."/>
            <person name="Diallinas G."/>
            <person name="Emri T."/>
            <person name="Fekete E."/>
            <person name="Flipphi M."/>
            <person name="Freyberg S."/>
            <person name="Gallo A."/>
            <person name="Gournas C."/>
            <person name="Habgood R."/>
            <person name="Hainaut M."/>
            <person name="Harispe M.L."/>
            <person name="Henrissat B."/>
            <person name="Hilden K.S."/>
            <person name="Hope R."/>
            <person name="Hossain A."/>
            <person name="Karabika E."/>
            <person name="Karaffa L."/>
            <person name="Karanyi Z."/>
            <person name="Krasevec N."/>
            <person name="Kuo A."/>
            <person name="Kusch H."/>
            <person name="LaButti K."/>
            <person name="Lagendijk E.L."/>
            <person name="Lapidus A."/>
            <person name="Levasseur A."/>
            <person name="Lindquist E."/>
            <person name="Lipzen A."/>
            <person name="Logrieco A.F."/>
            <person name="MacCabe A."/>
            <person name="Maekelae M.R."/>
            <person name="Malavazi I."/>
            <person name="Melin P."/>
            <person name="Meyer V."/>
            <person name="Mielnichuk N."/>
            <person name="Miskei M."/>
            <person name="Molnar A.P."/>
            <person name="Mule G."/>
            <person name="Ngan C.Y."/>
            <person name="Orejas M."/>
            <person name="Orosz E."/>
            <person name="Ouedraogo J.P."/>
            <person name="Overkamp K.M."/>
            <person name="Park H.-S."/>
            <person name="Perrone G."/>
            <person name="Piumi F."/>
            <person name="Punt P.J."/>
            <person name="Ram A.F."/>
            <person name="Ramon A."/>
            <person name="Rauscher S."/>
            <person name="Record E."/>
            <person name="Riano-Pachon D.M."/>
            <person name="Robert V."/>
            <person name="Roehrig J."/>
            <person name="Ruller R."/>
            <person name="Salamov A."/>
            <person name="Salih N.S."/>
            <person name="Samson R.A."/>
            <person name="Sandor E."/>
            <person name="Sanguinetti M."/>
            <person name="Schuetze T."/>
            <person name="Sepcic K."/>
            <person name="Shelest E."/>
            <person name="Sherlock G."/>
            <person name="Sophianopoulou V."/>
            <person name="Squina F.M."/>
            <person name="Sun H."/>
            <person name="Susca A."/>
            <person name="Todd R.B."/>
            <person name="Tsang A."/>
            <person name="Unkles S.E."/>
            <person name="van de Wiele N."/>
            <person name="van Rossen-Uffink D."/>
            <person name="Oliveira J.V."/>
            <person name="Vesth T.C."/>
            <person name="Visser J."/>
            <person name="Yu J.-H."/>
            <person name="Zhou M."/>
            <person name="Andersen M.R."/>
            <person name="Archer D.B."/>
            <person name="Baker S.E."/>
            <person name="Benoit I."/>
            <person name="Brakhage A.A."/>
            <person name="Braus G.H."/>
            <person name="Fischer R."/>
            <person name="Frisvad J.C."/>
            <person name="Goldman G.H."/>
            <person name="Houbraken J."/>
            <person name="Oakley B."/>
            <person name="Pocsi I."/>
            <person name="Scazzocchio C."/>
            <person name="Seiboth B."/>
            <person name="vanKuyk P.A."/>
            <person name="Wortman J."/>
            <person name="Dyer P.S."/>
            <person name="Grigoriev I.V."/>
        </authorList>
    </citation>
    <scope>NUCLEOTIDE SEQUENCE [LARGE SCALE GENOMIC DNA]</scope>
    <source>
        <strain evidence="14">CBS 134.48</strain>
    </source>
</reference>
<evidence type="ECO:0000256" key="2">
    <source>
        <dbReference type="ARBA" id="ARBA00012513"/>
    </source>
</evidence>
<keyword evidence="11" id="KW-0812">Transmembrane</keyword>
<keyword evidence="14" id="KW-1185">Reference proteome</keyword>
<dbReference type="FunFam" id="1.10.510.10:FF:000728">
    <property type="entry name" value="Serine/threonine protein kinase, putative"/>
    <property type="match status" value="1"/>
</dbReference>
<dbReference type="InterPro" id="IPR052239">
    <property type="entry name" value="Ser/Thr-specific_kinases"/>
</dbReference>
<dbReference type="VEuPathDB" id="FungiDB:ASPTUDRAFT_75804"/>
<feature type="domain" description="Protein kinase" evidence="12">
    <location>
        <begin position="1"/>
        <end position="399"/>
    </location>
</feature>
<dbReference type="Pfam" id="PF00069">
    <property type="entry name" value="Pkinase"/>
    <property type="match status" value="1"/>
</dbReference>
<organism evidence="13 14">
    <name type="scientific">Aspergillus tubingensis (strain CBS 134.48)</name>
    <dbReference type="NCBI Taxonomy" id="767770"/>
    <lineage>
        <taxon>Eukaryota</taxon>
        <taxon>Fungi</taxon>
        <taxon>Dikarya</taxon>
        <taxon>Ascomycota</taxon>
        <taxon>Pezizomycotina</taxon>
        <taxon>Eurotiomycetes</taxon>
        <taxon>Eurotiomycetidae</taxon>
        <taxon>Eurotiales</taxon>
        <taxon>Aspergillaceae</taxon>
        <taxon>Aspergillus</taxon>
        <taxon>Aspergillus subgen. Circumdati</taxon>
    </lineage>
</organism>
<dbReference type="GO" id="GO:0005794">
    <property type="term" value="C:Golgi apparatus"/>
    <property type="evidence" value="ECO:0007669"/>
    <property type="project" value="TreeGrafter"/>
</dbReference>
<dbReference type="GO" id="GO:0006624">
    <property type="term" value="P:vacuolar protein processing"/>
    <property type="evidence" value="ECO:0007669"/>
    <property type="project" value="TreeGrafter"/>
</dbReference>
<accession>A0A1L9N4J8</accession>
<comment type="subcellular location">
    <subcellularLocation>
        <location evidence="1">Membrane</location>
        <topology evidence="1">Multi-pass membrane protein</topology>
    </subcellularLocation>
</comment>
<dbReference type="PROSITE" id="PS00108">
    <property type="entry name" value="PROTEIN_KINASE_ST"/>
    <property type="match status" value="1"/>
</dbReference>
<dbReference type="STRING" id="767770.A0A1L9N4J8"/>
<feature type="transmembrane region" description="Helical" evidence="11">
    <location>
        <begin position="755"/>
        <end position="774"/>
    </location>
</feature>
<name>A0A1L9N4J8_ASPTC</name>
<keyword evidence="3" id="KW-0723">Serine/threonine-protein kinase</keyword>
<dbReference type="Pfam" id="PF07690">
    <property type="entry name" value="MFS_1"/>
    <property type="match status" value="1"/>
</dbReference>
<evidence type="ECO:0000256" key="9">
    <source>
        <dbReference type="ARBA" id="ARBA00048679"/>
    </source>
</evidence>
<evidence type="ECO:0000256" key="1">
    <source>
        <dbReference type="ARBA" id="ARBA00004141"/>
    </source>
</evidence>
<dbReference type="GO" id="GO:0005524">
    <property type="term" value="F:ATP binding"/>
    <property type="evidence" value="ECO:0007669"/>
    <property type="project" value="UniProtKB-KW"/>
</dbReference>
<dbReference type="EC" id="2.7.11.1" evidence="2"/>
<comment type="catalytic activity">
    <reaction evidence="8">
        <text>L-threonyl-[protein] + ATP = O-phospho-L-threonyl-[protein] + ADP + H(+)</text>
        <dbReference type="Rhea" id="RHEA:46608"/>
        <dbReference type="Rhea" id="RHEA-COMP:11060"/>
        <dbReference type="Rhea" id="RHEA-COMP:11605"/>
        <dbReference type="ChEBI" id="CHEBI:15378"/>
        <dbReference type="ChEBI" id="CHEBI:30013"/>
        <dbReference type="ChEBI" id="CHEBI:30616"/>
        <dbReference type="ChEBI" id="CHEBI:61977"/>
        <dbReference type="ChEBI" id="CHEBI:456216"/>
        <dbReference type="EC" id="2.7.11.1"/>
    </reaction>
</comment>
<evidence type="ECO:0000259" key="12">
    <source>
        <dbReference type="PROSITE" id="PS50011"/>
    </source>
</evidence>
<keyword evidence="6" id="KW-0418">Kinase</keyword>
<evidence type="ECO:0000313" key="13">
    <source>
        <dbReference type="EMBL" id="OJI84184.1"/>
    </source>
</evidence>
<gene>
    <name evidence="13" type="ORF">ASPTUDRAFT_75804</name>
</gene>
<keyword evidence="5" id="KW-0547">Nucleotide-binding</keyword>
<dbReference type="EMBL" id="KV878203">
    <property type="protein sequence ID" value="OJI84184.1"/>
    <property type="molecule type" value="Genomic_DNA"/>
</dbReference>
<dbReference type="Proteomes" id="UP000184304">
    <property type="component" value="Unassembled WGS sequence"/>
</dbReference>
<evidence type="ECO:0000256" key="4">
    <source>
        <dbReference type="ARBA" id="ARBA00022679"/>
    </source>
</evidence>
<dbReference type="SUPFAM" id="SSF103473">
    <property type="entry name" value="MFS general substrate transporter"/>
    <property type="match status" value="1"/>
</dbReference>
<dbReference type="Gene3D" id="1.20.1250.20">
    <property type="entry name" value="MFS general substrate transporter like domains"/>
    <property type="match status" value="1"/>
</dbReference>
<dbReference type="FunFam" id="3.30.200.20:FF:000374">
    <property type="entry name" value="Serine/threonine protein kinase"/>
    <property type="match status" value="1"/>
</dbReference>
<evidence type="ECO:0000256" key="8">
    <source>
        <dbReference type="ARBA" id="ARBA00047899"/>
    </source>
</evidence>
<dbReference type="OrthoDB" id="248923at2759"/>
<dbReference type="PROSITE" id="PS50011">
    <property type="entry name" value="PROTEIN_KINASE_DOM"/>
    <property type="match status" value="1"/>
</dbReference>
<dbReference type="GO" id="GO:0016020">
    <property type="term" value="C:membrane"/>
    <property type="evidence" value="ECO:0007669"/>
    <property type="project" value="UniProtKB-SubCell"/>
</dbReference>
<feature type="transmembrane region" description="Helical" evidence="11">
    <location>
        <begin position="510"/>
        <end position="531"/>
    </location>
</feature>
<evidence type="ECO:0000256" key="6">
    <source>
        <dbReference type="ARBA" id="ARBA00022777"/>
    </source>
</evidence>
<keyword evidence="11" id="KW-1133">Transmembrane helix</keyword>
<dbReference type="PANTHER" id="PTHR45998:SF2">
    <property type="entry name" value="SERINE_THREONINE-PROTEIN KINASE 16"/>
    <property type="match status" value="1"/>
</dbReference>